<organism evidence="1 2">
    <name type="scientific">Agromyces neolithicus</name>
    <dbReference type="NCBI Taxonomy" id="269420"/>
    <lineage>
        <taxon>Bacteria</taxon>
        <taxon>Bacillati</taxon>
        <taxon>Actinomycetota</taxon>
        <taxon>Actinomycetes</taxon>
        <taxon>Micrococcales</taxon>
        <taxon>Microbacteriaceae</taxon>
        <taxon>Agromyces</taxon>
    </lineage>
</organism>
<accession>A0ABN2M8G2</accession>
<name>A0ABN2M8G2_9MICO</name>
<keyword evidence="1" id="KW-0067">ATP-binding</keyword>
<proteinExistence type="predicted"/>
<dbReference type="Pfam" id="PF13589">
    <property type="entry name" value="HATPase_c_3"/>
    <property type="match status" value="1"/>
</dbReference>
<dbReference type="EMBL" id="BAAANJ010000009">
    <property type="protein sequence ID" value="GAA1814472.1"/>
    <property type="molecule type" value="Genomic_DNA"/>
</dbReference>
<dbReference type="Gene3D" id="3.30.565.10">
    <property type="entry name" value="Histidine kinase-like ATPase, C-terminal domain"/>
    <property type="match status" value="1"/>
</dbReference>
<dbReference type="GO" id="GO:0005524">
    <property type="term" value="F:ATP binding"/>
    <property type="evidence" value="ECO:0007669"/>
    <property type="project" value="UniProtKB-KW"/>
</dbReference>
<sequence>MLTPMELPRCGFVHIRSGRIVETEDCPPSGLLMASMRAVGYSLSTAVADIVDNSIAAGASTVEVLFDGSADDPYVAILDDGRGMDPTDARTAMRLAGTNATEQRDAADLGRFGLGLKTASLSQCRRLTMVTKREGITTGLSWDLDLIEKTGAWTLIVHSAAELESVPYFGEFDKLPSGSLVVWTKLDRLLDDEHDKGHFLDAQMMVVRDHLSLVFHRFITSDRAARVQIGMNFRRLVGLDPFLSRSKQTQVDREEEVAVGGSRVTVQAFTLPYLNKMSKAERTIATAHGSLRDSQGFYVYRAGRLVVWGTWFRLTPKNEMGRLTRVRVDIPNSLDHLWSLDIKKSAAVPPTAVRNRLRELATKFVEPSERIHTFRGRKASDASGVVRTWSVIEDRDATRYEINRDHPSVQRLFDALPGELSGLLGDALNVIESTFPVQDLFNRMSNDTPIEQAATSPIELLMEAMIRAWELTGRSGAPAGFVDVMMQTEPFNLLVDYRGELIETLSNSTTEGNTSVE</sequence>
<dbReference type="Proteomes" id="UP001500002">
    <property type="component" value="Unassembled WGS sequence"/>
</dbReference>
<protein>
    <submittedName>
        <fullName evidence="1">ATP-binding protein</fullName>
    </submittedName>
</protein>
<evidence type="ECO:0000313" key="1">
    <source>
        <dbReference type="EMBL" id="GAA1814472.1"/>
    </source>
</evidence>
<dbReference type="InterPro" id="IPR036890">
    <property type="entry name" value="HATPase_C_sf"/>
</dbReference>
<comment type="caution">
    <text evidence="1">The sequence shown here is derived from an EMBL/GenBank/DDBJ whole genome shotgun (WGS) entry which is preliminary data.</text>
</comment>
<keyword evidence="1" id="KW-0547">Nucleotide-binding</keyword>
<reference evidence="1 2" key="1">
    <citation type="journal article" date="2019" name="Int. J. Syst. Evol. Microbiol.">
        <title>The Global Catalogue of Microorganisms (GCM) 10K type strain sequencing project: providing services to taxonomists for standard genome sequencing and annotation.</title>
        <authorList>
            <consortium name="The Broad Institute Genomics Platform"/>
            <consortium name="The Broad Institute Genome Sequencing Center for Infectious Disease"/>
            <person name="Wu L."/>
            <person name="Ma J."/>
        </authorList>
    </citation>
    <scope>NUCLEOTIDE SEQUENCE [LARGE SCALE GENOMIC DNA]</scope>
    <source>
        <strain evidence="1 2">JCM 14322</strain>
    </source>
</reference>
<gene>
    <name evidence="1" type="ORF">GCM10009749_24920</name>
</gene>
<evidence type="ECO:0000313" key="2">
    <source>
        <dbReference type="Proteomes" id="UP001500002"/>
    </source>
</evidence>
<dbReference type="SUPFAM" id="SSF55874">
    <property type="entry name" value="ATPase domain of HSP90 chaperone/DNA topoisomerase II/histidine kinase"/>
    <property type="match status" value="1"/>
</dbReference>
<keyword evidence="2" id="KW-1185">Reference proteome</keyword>